<gene>
    <name evidence="1" type="ORF">S06H3_27769</name>
</gene>
<feature type="non-terminal residue" evidence="1">
    <location>
        <position position="1"/>
    </location>
</feature>
<organism evidence="1">
    <name type="scientific">marine sediment metagenome</name>
    <dbReference type="NCBI Taxonomy" id="412755"/>
    <lineage>
        <taxon>unclassified sequences</taxon>
        <taxon>metagenomes</taxon>
        <taxon>ecological metagenomes</taxon>
    </lineage>
</organism>
<comment type="caution">
    <text evidence="1">The sequence shown here is derived from an EMBL/GenBank/DDBJ whole genome shotgun (WGS) entry which is preliminary data.</text>
</comment>
<sequence length="283" mass="32862">SLIDWFTYFGQAPPKEIKLLITDKDDPGATGVIVLPKILFNQPEILRGVLAERLYRFLSYTYLSQEQVCQRTEEYLLWDYFQKFDPKTATAQNSIIQKTIEAEQFDGFNLIPEQWFEDFHLLNGALKVLRGEEQKLTEEKLQVLLNFILEGYRHPKDKFNQHGLLRKVYLAALNDQTIETPRSILPEEEVSLKRPVAPFRCMAVLRVLYAIKKTGKPADWNAFFAALEGSKNEKISYLHAYQKLPLNEHLNMAKKLLKADLNYINYILALHHLGLNLCPDPYC</sequence>
<dbReference type="EMBL" id="BARV01016137">
    <property type="protein sequence ID" value="GAI23531.1"/>
    <property type="molecule type" value="Genomic_DNA"/>
</dbReference>
<evidence type="ECO:0000313" key="1">
    <source>
        <dbReference type="EMBL" id="GAI23531.1"/>
    </source>
</evidence>
<dbReference type="AlphaFoldDB" id="X1MZW6"/>
<protein>
    <submittedName>
        <fullName evidence="1">Uncharacterized protein</fullName>
    </submittedName>
</protein>
<accession>X1MZW6</accession>
<proteinExistence type="predicted"/>
<reference evidence="1" key="1">
    <citation type="journal article" date="2014" name="Front. Microbiol.">
        <title>High frequency of phylogenetically diverse reductive dehalogenase-homologous genes in deep subseafloor sedimentary metagenomes.</title>
        <authorList>
            <person name="Kawai M."/>
            <person name="Futagami T."/>
            <person name="Toyoda A."/>
            <person name="Takaki Y."/>
            <person name="Nishi S."/>
            <person name="Hori S."/>
            <person name="Arai W."/>
            <person name="Tsubouchi T."/>
            <person name="Morono Y."/>
            <person name="Uchiyama I."/>
            <person name="Ito T."/>
            <person name="Fujiyama A."/>
            <person name="Inagaki F."/>
            <person name="Takami H."/>
        </authorList>
    </citation>
    <scope>NUCLEOTIDE SEQUENCE</scope>
    <source>
        <strain evidence="1">Expedition CK06-06</strain>
    </source>
</reference>
<name>X1MZW6_9ZZZZ</name>